<feature type="transmembrane region" description="Helical" evidence="5">
    <location>
        <begin position="120"/>
        <end position="146"/>
    </location>
</feature>
<dbReference type="EMBL" id="BLLF01000576">
    <property type="protein sequence ID" value="GFH13114.1"/>
    <property type="molecule type" value="Genomic_DNA"/>
</dbReference>
<evidence type="ECO:0008006" key="8">
    <source>
        <dbReference type="Google" id="ProtNLM"/>
    </source>
</evidence>
<evidence type="ECO:0000256" key="1">
    <source>
        <dbReference type="ARBA" id="ARBA00004141"/>
    </source>
</evidence>
<evidence type="ECO:0000313" key="7">
    <source>
        <dbReference type="Proteomes" id="UP000485058"/>
    </source>
</evidence>
<proteinExistence type="predicted"/>
<feature type="non-terminal residue" evidence="6">
    <location>
        <position position="1"/>
    </location>
</feature>
<keyword evidence="3 5" id="KW-1133">Transmembrane helix</keyword>
<keyword evidence="4 5" id="KW-0472">Membrane</keyword>
<feature type="transmembrane region" description="Helical" evidence="5">
    <location>
        <begin position="56"/>
        <end position="75"/>
    </location>
</feature>
<dbReference type="GO" id="GO:0035348">
    <property type="term" value="P:acetyl-CoA transmembrane transport"/>
    <property type="evidence" value="ECO:0007669"/>
    <property type="project" value="InterPro"/>
</dbReference>
<dbReference type="PANTHER" id="PTHR12778:SF9">
    <property type="entry name" value="ACETYL-COENZYME A TRANSPORTER 1"/>
    <property type="match status" value="1"/>
</dbReference>
<dbReference type="Proteomes" id="UP000485058">
    <property type="component" value="Unassembled WGS sequence"/>
</dbReference>
<evidence type="ECO:0000256" key="5">
    <source>
        <dbReference type="SAM" id="Phobius"/>
    </source>
</evidence>
<dbReference type="GO" id="GO:0008521">
    <property type="term" value="F:acetyl-CoA transmembrane transporter activity"/>
    <property type="evidence" value="ECO:0007669"/>
    <property type="project" value="InterPro"/>
</dbReference>
<accession>A0A699Z294</accession>
<feature type="transmembrane region" description="Helical" evidence="5">
    <location>
        <begin position="20"/>
        <end position="44"/>
    </location>
</feature>
<comment type="subcellular location">
    <subcellularLocation>
        <location evidence="1">Membrane</location>
        <topology evidence="1">Multi-pass membrane protein</topology>
    </subcellularLocation>
</comment>
<comment type="caution">
    <text evidence="6">The sequence shown here is derived from an EMBL/GenBank/DDBJ whole genome shotgun (WGS) entry which is preliminary data.</text>
</comment>
<dbReference type="PANTHER" id="PTHR12778">
    <property type="entry name" value="SOLUTE CARRIER FAMILY 33 ACETYL-COA TRANSPORTER -RELATED"/>
    <property type="match status" value="1"/>
</dbReference>
<dbReference type="Pfam" id="PF13000">
    <property type="entry name" value="Acatn"/>
    <property type="match status" value="2"/>
</dbReference>
<dbReference type="InterPro" id="IPR024371">
    <property type="entry name" value="AcetylCoA_trans_1-like"/>
</dbReference>
<dbReference type="GO" id="GO:0016020">
    <property type="term" value="C:membrane"/>
    <property type="evidence" value="ECO:0007669"/>
    <property type="project" value="UniProtKB-SubCell"/>
</dbReference>
<protein>
    <recommendedName>
        <fullName evidence="8">MFS domain-containing protein</fullName>
    </recommendedName>
</protein>
<evidence type="ECO:0000256" key="2">
    <source>
        <dbReference type="ARBA" id="ARBA00022692"/>
    </source>
</evidence>
<dbReference type="InterPro" id="IPR004752">
    <property type="entry name" value="AmpG_permease/AT-1"/>
</dbReference>
<dbReference type="AlphaFoldDB" id="A0A699Z294"/>
<sequence>MSAEVAPAYWALWGVVRLPAVWGLAALLLTYRLGVLAAEGAFALKLIDKGVAKETLAFLFPVEIASAVIAGRWAAHYQPYGPFITGYFLRLGVVAACIALTAHFPPGAELLQWGMVGSGWFAALAACSLAGAFVSTLCFTALSSFFNTISDPAMGGAYLTLLNTIANMGVILPKAPAFYLMDVLTRTECTSPVGSDAGSTSFAGLQCPSKPKELLAPSACTAAGGRCVVAADGFYL</sequence>
<reference evidence="6 7" key="1">
    <citation type="submission" date="2020-02" db="EMBL/GenBank/DDBJ databases">
        <title>Draft genome sequence of Haematococcus lacustris strain NIES-144.</title>
        <authorList>
            <person name="Morimoto D."/>
            <person name="Nakagawa S."/>
            <person name="Yoshida T."/>
            <person name="Sawayama S."/>
        </authorList>
    </citation>
    <scope>NUCLEOTIDE SEQUENCE [LARGE SCALE GENOMIC DNA]</scope>
    <source>
        <strain evidence="6 7">NIES-144</strain>
    </source>
</reference>
<keyword evidence="2 5" id="KW-0812">Transmembrane</keyword>
<keyword evidence="7" id="KW-1185">Reference proteome</keyword>
<name>A0A699Z294_HAELA</name>
<feature type="non-terminal residue" evidence="6">
    <location>
        <position position="236"/>
    </location>
</feature>
<feature type="transmembrane region" description="Helical" evidence="5">
    <location>
        <begin position="87"/>
        <end position="108"/>
    </location>
</feature>
<organism evidence="6 7">
    <name type="scientific">Haematococcus lacustris</name>
    <name type="common">Green alga</name>
    <name type="synonym">Haematococcus pluvialis</name>
    <dbReference type="NCBI Taxonomy" id="44745"/>
    <lineage>
        <taxon>Eukaryota</taxon>
        <taxon>Viridiplantae</taxon>
        <taxon>Chlorophyta</taxon>
        <taxon>core chlorophytes</taxon>
        <taxon>Chlorophyceae</taxon>
        <taxon>CS clade</taxon>
        <taxon>Chlamydomonadales</taxon>
        <taxon>Haematococcaceae</taxon>
        <taxon>Haematococcus</taxon>
    </lineage>
</organism>
<evidence type="ECO:0000256" key="3">
    <source>
        <dbReference type="ARBA" id="ARBA00022989"/>
    </source>
</evidence>
<feature type="transmembrane region" description="Helical" evidence="5">
    <location>
        <begin position="152"/>
        <end position="172"/>
    </location>
</feature>
<gene>
    <name evidence="6" type="ORF">HaLaN_08930</name>
</gene>
<evidence type="ECO:0000256" key="4">
    <source>
        <dbReference type="ARBA" id="ARBA00023136"/>
    </source>
</evidence>
<evidence type="ECO:0000313" key="6">
    <source>
        <dbReference type="EMBL" id="GFH13114.1"/>
    </source>
</evidence>